<feature type="non-terminal residue" evidence="1">
    <location>
        <position position="84"/>
    </location>
</feature>
<evidence type="ECO:0000313" key="2">
    <source>
        <dbReference type="Proteomes" id="UP000676336"/>
    </source>
</evidence>
<dbReference type="EMBL" id="CAJOBI010035578">
    <property type="protein sequence ID" value="CAF4297298.1"/>
    <property type="molecule type" value="Genomic_DNA"/>
</dbReference>
<evidence type="ECO:0000313" key="1">
    <source>
        <dbReference type="EMBL" id="CAF4297298.1"/>
    </source>
</evidence>
<proteinExistence type="predicted"/>
<gene>
    <name evidence="1" type="ORF">SMN809_LOCUS25941</name>
</gene>
<dbReference type="Proteomes" id="UP000676336">
    <property type="component" value="Unassembled WGS sequence"/>
</dbReference>
<reference evidence="1" key="1">
    <citation type="submission" date="2021-02" db="EMBL/GenBank/DDBJ databases">
        <authorList>
            <person name="Nowell W R."/>
        </authorList>
    </citation>
    <scope>NUCLEOTIDE SEQUENCE</scope>
</reference>
<dbReference type="AlphaFoldDB" id="A0A8S2TM78"/>
<accession>A0A8S2TM78</accession>
<feature type="non-terminal residue" evidence="1">
    <location>
        <position position="1"/>
    </location>
</feature>
<sequence>HDRYLLTIDSKSTDANTAENSRLLLFDPNNGRLVFEQPIIMNREPEEKLRERYVKHVVGNILPETTSKPRFVAVHNDNIYIADL</sequence>
<comment type="caution">
    <text evidence="1">The sequence shown here is derived from an EMBL/GenBank/DDBJ whole genome shotgun (WGS) entry which is preliminary data.</text>
</comment>
<name>A0A8S2TM78_9BILA</name>
<protein>
    <submittedName>
        <fullName evidence="1">Uncharacterized protein</fullName>
    </submittedName>
</protein>
<organism evidence="1 2">
    <name type="scientific">Rotaria magnacalcarata</name>
    <dbReference type="NCBI Taxonomy" id="392030"/>
    <lineage>
        <taxon>Eukaryota</taxon>
        <taxon>Metazoa</taxon>
        <taxon>Spiralia</taxon>
        <taxon>Gnathifera</taxon>
        <taxon>Rotifera</taxon>
        <taxon>Eurotatoria</taxon>
        <taxon>Bdelloidea</taxon>
        <taxon>Philodinida</taxon>
        <taxon>Philodinidae</taxon>
        <taxon>Rotaria</taxon>
    </lineage>
</organism>